<accession>A0ABP5D707</accession>
<evidence type="ECO:0000256" key="1">
    <source>
        <dbReference type="SAM" id="MobiDB-lite"/>
    </source>
</evidence>
<feature type="compositionally biased region" description="Pro residues" evidence="1">
    <location>
        <begin position="120"/>
        <end position="133"/>
    </location>
</feature>
<gene>
    <name evidence="2" type="ORF">GCM10009777_03750</name>
</gene>
<comment type="caution">
    <text evidence="2">The sequence shown here is derived from an EMBL/GenBank/DDBJ whole genome shotgun (WGS) entry which is preliminary data.</text>
</comment>
<evidence type="ECO:0000313" key="2">
    <source>
        <dbReference type="EMBL" id="GAA1974477.1"/>
    </source>
</evidence>
<feature type="region of interest" description="Disordered" evidence="1">
    <location>
        <begin position="115"/>
        <end position="143"/>
    </location>
</feature>
<organism evidence="2 3">
    <name type="scientific">Microbacterium pumilum</name>
    <dbReference type="NCBI Taxonomy" id="344165"/>
    <lineage>
        <taxon>Bacteria</taxon>
        <taxon>Bacillati</taxon>
        <taxon>Actinomycetota</taxon>
        <taxon>Actinomycetes</taxon>
        <taxon>Micrococcales</taxon>
        <taxon>Microbacteriaceae</taxon>
        <taxon>Microbacterium</taxon>
    </lineage>
</organism>
<proteinExistence type="predicted"/>
<keyword evidence="3" id="KW-1185">Reference proteome</keyword>
<protein>
    <submittedName>
        <fullName evidence="2">Uncharacterized protein</fullName>
    </submittedName>
</protein>
<reference evidence="3" key="1">
    <citation type="journal article" date="2019" name="Int. J. Syst. Evol. Microbiol.">
        <title>The Global Catalogue of Microorganisms (GCM) 10K type strain sequencing project: providing services to taxonomists for standard genome sequencing and annotation.</title>
        <authorList>
            <consortium name="The Broad Institute Genomics Platform"/>
            <consortium name="The Broad Institute Genome Sequencing Center for Infectious Disease"/>
            <person name="Wu L."/>
            <person name="Ma J."/>
        </authorList>
    </citation>
    <scope>NUCLEOTIDE SEQUENCE [LARGE SCALE GENOMIC DNA]</scope>
    <source>
        <strain evidence="3">JCM 14902</strain>
    </source>
</reference>
<name>A0ABP5D707_9MICO</name>
<evidence type="ECO:0000313" key="3">
    <source>
        <dbReference type="Proteomes" id="UP001500326"/>
    </source>
</evidence>
<dbReference type="Proteomes" id="UP001500326">
    <property type="component" value="Unassembled WGS sequence"/>
</dbReference>
<dbReference type="EMBL" id="BAAAOH010000001">
    <property type="protein sequence ID" value="GAA1974477.1"/>
    <property type="molecule type" value="Genomic_DNA"/>
</dbReference>
<sequence>MPELRLGIIGHRAERLGTLIHTDQTLRVELPDEFTDAHLAQMKYDTQFILELIERNPDAIMSIQGAVLRNDFATANEVARSVGLTENNMIDNDGGMWGYIILAAVVIGAYAAFSGSGEEAPPPPPEPPTPPEPTDAGLPGGTG</sequence>
<dbReference type="RefSeq" id="WP_344057981.1">
    <property type="nucleotide sequence ID" value="NZ_BAAAOH010000001.1"/>
</dbReference>